<dbReference type="InterPro" id="IPR043429">
    <property type="entry name" value="ArtM/GltK/GlnP/TcyL/YhdX-like"/>
</dbReference>
<evidence type="ECO:0000256" key="5">
    <source>
        <dbReference type="ARBA" id="ARBA00022692"/>
    </source>
</evidence>
<keyword evidence="12" id="KW-1185">Reference proteome</keyword>
<keyword evidence="6" id="KW-0029">Amino-acid transport</keyword>
<dbReference type="PANTHER" id="PTHR30614:SF0">
    <property type="entry name" value="L-CYSTINE TRANSPORT SYSTEM PERMEASE PROTEIN TCYL"/>
    <property type="match status" value="1"/>
</dbReference>
<feature type="transmembrane region" description="Helical" evidence="9">
    <location>
        <begin position="12"/>
        <end position="35"/>
    </location>
</feature>
<dbReference type="Gene3D" id="1.10.3720.10">
    <property type="entry name" value="MetI-like"/>
    <property type="match status" value="1"/>
</dbReference>
<evidence type="ECO:0000256" key="1">
    <source>
        <dbReference type="ARBA" id="ARBA00004429"/>
    </source>
</evidence>
<dbReference type="PROSITE" id="PS50928">
    <property type="entry name" value="ABC_TM1"/>
    <property type="match status" value="1"/>
</dbReference>
<evidence type="ECO:0000256" key="2">
    <source>
        <dbReference type="ARBA" id="ARBA00010072"/>
    </source>
</evidence>
<evidence type="ECO:0000259" key="10">
    <source>
        <dbReference type="PROSITE" id="PS50928"/>
    </source>
</evidence>
<keyword evidence="8 9" id="KW-0472">Membrane</keyword>
<keyword evidence="4" id="KW-1003">Cell membrane</keyword>
<keyword evidence="3 9" id="KW-0813">Transport</keyword>
<feature type="transmembrane region" description="Helical" evidence="9">
    <location>
        <begin position="138"/>
        <end position="161"/>
    </location>
</feature>
<feature type="domain" description="ABC transmembrane type-1" evidence="10">
    <location>
        <begin position="1"/>
        <end position="157"/>
    </location>
</feature>
<dbReference type="NCBIfam" id="TIGR01726">
    <property type="entry name" value="HEQRo_perm_3TM"/>
    <property type="match status" value="1"/>
</dbReference>
<evidence type="ECO:0000256" key="3">
    <source>
        <dbReference type="ARBA" id="ARBA00022448"/>
    </source>
</evidence>
<accession>A0ABN1G908</accession>
<dbReference type="Pfam" id="PF00528">
    <property type="entry name" value="BPD_transp_1"/>
    <property type="match status" value="1"/>
</dbReference>
<sequence length="170" mass="18531">MSFPAKLYINIIRATPLLVVLLVVFNILPFIGISLTPEASALLSLTVCTAAYQAEILRGGFAGVPHGQIEAGRIAGLSEWQIFRYIKLPQALRLTFPALVNEATIMIKGTSLISTVGILELTRVAQNVGNSYFRPLEALLIAAALYWVMTTIVTLAGDLLISRYARERLS</sequence>
<evidence type="ECO:0000256" key="7">
    <source>
        <dbReference type="ARBA" id="ARBA00022989"/>
    </source>
</evidence>
<keyword evidence="7 9" id="KW-1133">Transmembrane helix</keyword>
<evidence type="ECO:0000256" key="8">
    <source>
        <dbReference type="ARBA" id="ARBA00023136"/>
    </source>
</evidence>
<dbReference type="InterPro" id="IPR035906">
    <property type="entry name" value="MetI-like_sf"/>
</dbReference>
<evidence type="ECO:0000256" key="6">
    <source>
        <dbReference type="ARBA" id="ARBA00022970"/>
    </source>
</evidence>
<dbReference type="PANTHER" id="PTHR30614">
    <property type="entry name" value="MEMBRANE COMPONENT OF AMINO ACID ABC TRANSPORTER"/>
    <property type="match status" value="1"/>
</dbReference>
<evidence type="ECO:0000313" key="11">
    <source>
        <dbReference type="EMBL" id="GAA0606391.1"/>
    </source>
</evidence>
<dbReference type="CDD" id="cd06261">
    <property type="entry name" value="TM_PBP2"/>
    <property type="match status" value="1"/>
</dbReference>
<dbReference type="Proteomes" id="UP001424441">
    <property type="component" value="Unassembled WGS sequence"/>
</dbReference>
<comment type="caution">
    <text evidence="11">The sequence shown here is derived from an EMBL/GenBank/DDBJ whole genome shotgun (WGS) entry which is preliminary data.</text>
</comment>
<evidence type="ECO:0000256" key="9">
    <source>
        <dbReference type="RuleBase" id="RU363032"/>
    </source>
</evidence>
<keyword evidence="5 9" id="KW-0812">Transmembrane</keyword>
<evidence type="ECO:0000256" key="4">
    <source>
        <dbReference type="ARBA" id="ARBA00022475"/>
    </source>
</evidence>
<reference evidence="11 12" key="1">
    <citation type="journal article" date="2019" name="Int. J. Syst. Evol. Microbiol.">
        <title>The Global Catalogue of Microorganisms (GCM) 10K type strain sequencing project: providing services to taxonomists for standard genome sequencing and annotation.</title>
        <authorList>
            <consortium name="The Broad Institute Genomics Platform"/>
            <consortium name="The Broad Institute Genome Sequencing Center for Infectious Disease"/>
            <person name="Wu L."/>
            <person name="Ma J."/>
        </authorList>
    </citation>
    <scope>NUCLEOTIDE SEQUENCE [LARGE SCALE GENOMIC DNA]</scope>
    <source>
        <strain evidence="11 12">JCM 15115</strain>
    </source>
</reference>
<organism evidence="11 12">
    <name type="scientific">Paenochrobactrum glaciei</name>
    <dbReference type="NCBI Taxonomy" id="486407"/>
    <lineage>
        <taxon>Bacteria</taxon>
        <taxon>Pseudomonadati</taxon>
        <taxon>Pseudomonadota</taxon>
        <taxon>Alphaproteobacteria</taxon>
        <taxon>Hyphomicrobiales</taxon>
        <taxon>Brucellaceae</taxon>
        <taxon>Paenochrobactrum</taxon>
    </lineage>
</organism>
<name>A0ABN1G908_9HYPH</name>
<dbReference type="InterPro" id="IPR000515">
    <property type="entry name" value="MetI-like"/>
</dbReference>
<evidence type="ECO:0000313" key="12">
    <source>
        <dbReference type="Proteomes" id="UP001424441"/>
    </source>
</evidence>
<comment type="subcellular location">
    <subcellularLocation>
        <location evidence="1">Cell inner membrane</location>
        <topology evidence="1">Multi-pass membrane protein</topology>
    </subcellularLocation>
    <subcellularLocation>
        <location evidence="9">Cell membrane</location>
        <topology evidence="9">Multi-pass membrane protein</topology>
    </subcellularLocation>
</comment>
<comment type="similarity">
    <text evidence="2">Belongs to the binding-protein-dependent transport system permease family. HisMQ subfamily.</text>
</comment>
<dbReference type="EMBL" id="BAAADE010000003">
    <property type="protein sequence ID" value="GAA0606391.1"/>
    <property type="molecule type" value="Genomic_DNA"/>
</dbReference>
<proteinExistence type="inferred from homology"/>
<dbReference type="SUPFAM" id="SSF161098">
    <property type="entry name" value="MetI-like"/>
    <property type="match status" value="1"/>
</dbReference>
<dbReference type="InterPro" id="IPR010065">
    <property type="entry name" value="AA_ABC_transptr_permease_3TM"/>
</dbReference>
<protein>
    <recommendedName>
        <fullName evidence="10">ABC transmembrane type-1 domain-containing protein</fullName>
    </recommendedName>
</protein>
<gene>
    <name evidence="11" type="ORF">GCM10008943_22500</name>
</gene>